<dbReference type="GO" id="GO:0016829">
    <property type="term" value="F:lyase activity"/>
    <property type="evidence" value="ECO:0007669"/>
    <property type="project" value="UniProtKB-KW"/>
</dbReference>
<keyword evidence="9" id="KW-1185">Reference proteome</keyword>
<evidence type="ECO:0000256" key="3">
    <source>
        <dbReference type="ARBA" id="ARBA00023457"/>
    </source>
</evidence>
<dbReference type="STRING" id="1121391.SAMN02745206_03622"/>
<keyword evidence="1" id="KW-0456">Lyase</keyword>
<dbReference type="EMBL" id="FQVB01000057">
    <property type="protein sequence ID" value="SHG28729.1"/>
    <property type="molecule type" value="Genomic_DNA"/>
</dbReference>
<evidence type="ECO:0000256" key="5">
    <source>
        <dbReference type="ARBA" id="ARBA00048470"/>
    </source>
</evidence>
<feature type="domain" description="Siroheme decarboxylase AsnC-like ligand binding" evidence="6">
    <location>
        <begin position="234"/>
        <end position="318"/>
    </location>
</feature>
<evidence type="ECO:0000313" key="8">
    <source>
        <dbReference type="EMBL" id="SHG28729.1"/>
    </source>
</evidence>
<protein>
    <recommendedName>
        <fullName evidence="4">siroheme decarboxylase</fullName>
        <ecNumber evidence="4">4.1.1.111</ecNumber>
    </recommendedName>
</protein>
<sequence length="327" mass="37019">MDAVDRQLLDQIQRAFPLEPRPFEALGHRVGVGEAEVLRRIDRMKKDRLVRQISAIFNTGGLGYRSSLVAMAVSEEALEKAARAVNAYPGVSHNYLRPGSYNMWFTVAVPPGESLEEVVAGLSEKAGGWPFIILPAIKKYKLAVVLDVLDEPEGETSTESAAPQVEAGRGFEPTPENVRIVRCIQEDLPLGERPFRVWAVELGREEEELLALIRRWTERGWIRRFAAVLNHREVGFGANGMVVWRCDPDRIDSMGKILAGHPEVSHCYHRPAHPEWPYNLYAMIHGRSEEECRAVADRLAAAVGHADYRILFSTREFKKIRLKLFWE</sequence>
<evidence type="ECO:0000256" key="2">
    <source>
        <dbReference type="ARBA" id="ARBA00023444"/>
    </source>
</evidence>
<proteinExistence type="inferred from homology"/>
<evidence type="ECO:0000259" key="7">
    <source>
        <dbReference type="Pfam" id="PF22451"/>
    </source>
</evidence>
<dbReference type="Pfam" id="PF17805">
    <property type="entry name" value="AsnC_trans_reg2"/>
    <property type="match status" value="2"/>
</dbReference>
<dbReference type="PANTHER" id="PTHR43413">
    <property type="entry name" value="TRANSCRIPTIONAL REGULATOR, ASNC FAMILY"/>
    <property type="match status" value="1"/>
</dbReference>
<dbReference type="Gene3D" id="3.30.70.3460">
    <property type="match status" value="2"/>
</dbReference>
<gene>
    <name evidence="8" type="ORF">SAMN02745206_03622</name>
</gene>
<dbReference type="RefSeq" id="WP_073042038.1">
    <property type="nucleotide sequence ID" value="NZ_FQVB01000057.1"/>
</dbReference>
<comment type="catalytic activity">
    <reaction evidence="5">
        <text>siroheme + 2 H(+) = 12,18-didecarboxysiroheme + 2 CO2</text>
        <dbReference type="Rhea" id="RHEA:19093"/>
        <dbReference type="ChEBI" id="CHEBI:15378"/>
        <dbReference type="ChEBI" id="CHEBI:16526"/>
        <dbReference type="ChEBI" id="CHEBI:60052"/>
        <dbReference type="ChEBI" id="CHEBI:140497"/>
        <dbReference type="EC" id="4.1.1.111"/>
    </reaction>
</comment>
<dbReference type="InterPro" id="IPR040523">
    <property type="entry name" value="AsnC_trans_reg2"/>
</dbReference>
<organism evidence="8 9">
    <name type="scientific">Desulfacinum infernum DSM 9756</name>
    <dbReference type="NCBI Taxonomy" id="1121391"/>
    <lineage>
        <taxon>Bacteria</taxon>
        <taxon>Pseudomonadati</taxon>
        <taxon>Thermodesulfobacteriota</taxon>
        <taxon>Syntrophobacteria</taxon>
        <taxon>Syntrophobacterales</taxon>
        <taxon>Syntrophobacteraceae</taxon>
        <taxon>Desulfacinum</taxon>
    </lineage>
</organism>
<dbReference type="Gene3D" id="1.10.10.10">
    <property type="entry name" value="Winged helix-like DNA-binding domain superfamily/Winged helix DNA-binding domain"/>
    <property type="match status" value="1"/>
</dbReference>
<evidence type="ECO:0000259" key="6">
    <source>
        <dbReference type="Pfam" id="PF17805"/>
    </source>
</evidence>
<comment type="pathway">
    <text evidence="2">Porphyrin-containing compound metabolism.</text>
</comment>
<dbReference type="InterPro" id="IPR019888">
    <property type="entry name" value="Tscrpt_reg_AsnC-like"/>
</dbReference>
<dbReference type="PANTHER" id="PTHR43413:SF1">
    <property type="entry name" value="SIROHEME DECARBOXYLASE NIRL SUBUNIT"/>
    <property type="match status" value="1"/>
</dbReference>
<comment type="similarity">
    <text evidence="3">Belongs to the Ahb/Nir family.</text>
</comment>
<dbReference type="AlphaFoldDB" id="A0A1M5IL07"/>
<dbReference type="InterPro" id="IPR036388">
    <property type="entry name" value="WH-like_DNA-bd_sf"/>
</dbReference>
<dbReference type="InterPro" id="IPR053953">
    <property type="entry name" value="NirdL-like_HTH"/>
</dbReference>
<dbReference type="EC" id="4.1.1.111" evidence="4"/>
<name>A0A1M5IL07_9BACT</name>
<evidence type="ECO:0000256" key="1">
    <source>
        <dbReference type="ARBA" id="ARBA00023239"/>
    </source>
</evidence>
<reference evidence="9" key="1">
    <citation type="submission" date="2016-11" db="EMBL/GenBank/DDBJ databases">
        <authorList>
            <person name="Varghese N."/>
            <person name="Submissions S."/>
        </authorList>
    </citation>
    <scope>NUCLEOTIDE SEQUENCE [LARGE SCALE GENOMIC DNA]</scope>
    <source>
        <strain evidence="9">DSM 9756</strain>
    </source>
</reference>
<feature type="domain" description="Siroheme decarboxylase NirL-like HTH" evidence="7">
    <location>
        <begin position="5"/>
        <end position="51"/>
    </location>
</feature>
<feature type="domain" description="Siroheme decarboxylase NirL-like HTH" evidence="7">
    <location>
        <begin position="179"/>
        <end position="223"/>
    </location>
</feature>
<evidence type="ECO:0000313" key="9">
    <source>
        <dbReference type="Proteomes" id="UP000184076"/>
    </source>
</evidence>
<dbReference type="Proteomes" id="UP000184076">
    <property type="component" value="Unassembled WGS sequence"/>
</dbReference>
<feature type="domain" description="Siroheme decarboxylase AsnC-like ligand binding" evidence="6">
    <location>
        <begin position="62"/>
        <end position="141"/>
    </location>
</feature>
<dbReference type="SMART" id="SM00344">
    <property type="entry name" value="HTH_ASNC"/>
    <property type="match status" value="1"/>
</dbReference>
<evidence type="ECO:0000256" key="4">
    <source>
        <dbReference type="ARBA" id="ARBA00023471"/>
    </source>
</evidence>
<dbReference type="InterPro" id="IPR050684">
    <property type="entry name" value="HTH-Siroheme_Decarb"/>
</dbReference>
<accession>A0A1M5IL07</accession>
<dbReference type="Pfam" id="PF22451">
    <property type="entry name" value="NirdL-like_HTH"/>
    <property type="match status" value="2"/>
</dbReference>